<sequence>MVSATPACSDASERVVRLSDMDMKLKDADQVSTATVVAAGLIGGWLTARESGIRPLGTIPLVAAGALAARSWNRKKGPGVAAALLGTYVGAFGMSHPLAKKIGAWPAVLTATGAVAAVAYMVSDSD</sequence>
<evidence type="ECO:0000256" key="1">
    <source>
        <dbReference type="SAM" id="Phobius"/>
    </source>
</evidence>
<dbReference type="Proteomes" id="UP000001409">
    <property type="component" value="Chromosome"/>
</dbReference>
<keyword evidence="1" id="KW-0812">Transmembrane</keyword>
<evidence type="ECO:0000313" key="3">
    <source>
        <dbReference type="Proteomes" id="UP000001409"/>
    </source>
</evidence>
<feature type="transmembrane region" description="Helical" evidence="1">
    <location>
        <begin position="104"/>
        <end position="122"/>
    </location>
</feature>
<keyword evidence="1" id="KW-0472">Membrane</keyword>
<reference evidence="2 3" key="1">
    <citation type="journal article" date="2003" name="Genome Res.">
        <title>Comparative complete genome sequence analysis of the amino acid replacements responsible for the thermostability of Corynebacterium efficiens.</title>
        <authorList>
            <person name="Nishio Y."/>
            <person name="Nakamura Y."/>
            <person name="Kawarabayasi Y."/>
            <person name="Usuda Y."/>
            <person name="Kimura E."/>
            <person name="Sugimoto S."/>
            <person name="Matsui K."/>
            <person name="Yamagishi A."/>
            <person name="Kikuchi H."/>
            <person name="Ikeo K."/>
            <person name="Gojobori T."/>
        </authorList>
    </citation>
    <scope>NUCLEOTIDE SEQUENCE [LARGE SCALE GENOMIC DNA]</scope>
    <source>
        <strain evidence="3">DSM 44549 / YS-314 / AJ 12310 / JCM 11189 / NBRC 100395</strain>
    </source>
</reference>
<keyword evidence="3" id="KW-1185">Reference proteome</keyword>
<evidence type="ECO:0000313" key="2">
    <source>
        <dbReference type="EMBL" id="BAC18157.1"/>
    </source>
</evidence>
<feature type="transmembrane region" description="Helical" evidence="1">
    <location>
        <begin position="80"/>
        <end position="98"/>
    </location>
</feature>
<dbReference type="STRING" id="196164.gene:10741756"/>
<dbReference type="AlphaFoldDB" id="Q8FPY8"/>
<dbReference type="eggNOG" id="ENOG50337EH">
    <property type="taxonomic scope" value="Bacteria"/>
</dbReference>
<dbReference type="EMBL" id="BA000035">
    <property type="protein sequence ID" value="BAC18157.1"/>
    <property type="molecule type" value="Genomic_DNA"/>
</dbReference>
<dbReference type="HOGENOM" id="CLU_170283_0_0_11"/>
<dbReference type="KEGG" id="cef:CE1347"/>
<organism evidence="2 3">
    <name type="scientific">Corynebacterium efficiens (strain DSM 44549 / YS-314 / AJ 12310 / JCM 11189 / NBRC 100395)</name>
    <dbReference type="NCBI Taxonomy" id="196164"/>
    <lineage>
        <taxon>Bacteria</taxon>
        <taxon>Bacillati</taxon>
        <taxon>Actinomycetota</taxon>
        <taxon>Actinomycetes</taxon>
        <taxon>Mycobacteriales</taxon>
        <taxon>Corynebacteriaceae</taxon>
        <taxon>Corynebacterium</taxon>
    </lineage>
</organism>
<keyword evidence="1" id="KW-1133">Transmembrane helix</keyword>
<protein>
    <submittedName>
        <fullName evidence="2">Uncharacterized protein</fullName>
    </submittedName>
</protein>
<accession>Q8FPY8</accession>
<name>Q8FPY8_COREF</name>
<proteinExistence type="predicted"/>